<evidence type="ECO:0000256" key="3">
    <source>
        <dbReference type="ARBA" id="ARBA00022692"/>
    </source>
</evidence>
<dbReference type="Proteomes" id="UP001501319">
    <property type="component" value="Unassembled WGS sequence"/>
</dbReference>
<feature type="transmembrane region" description="Helical" evidence="6">
    <location>
        <begin position="318"/>
        <end position="344"/>
    </location>
</feature>
<dbReference type="InterPro" id="IPR050189">
    <property type="entry name" value="MFS_Efflux_Transporters"/>
</dbReference>
<feature type="transmembrane region" description="Helical" evidence="6">
    <location>
        <begin position="262"/>
        <end position="281"/>
    </location>
</feature>
<keyword evidence="3 6" id="KW-0812">Transmembrane</keyword>
<feature type="transmembrane region" description="Helical" evidence="6">
    <location>
        <begin position="56"/>
        <end position="77"/>
    </location>
</feature>
<evidence type="ECO:0000256" key="4">
    <source>
        <dbReference type="ARBA" id="ARBA00022989"/>
    </source>
</evidence>
<dbReference type="Gene3D" id="1.20.1250.20">
    <property type="entry name" value="MFS general substrate transporter like domains"/>
    <property type="match status" value="2"/>
</dbReference>
<feature type="transmembrane region" description="Helical" evidence="6">
    <location>
        <begin position="27"/>
        <end position="50"/>
    </location>
</feature>
<evidence type="ECO:0000313" key="9">
    <source>
        <dbReference type="Proteomes" id="UP001501319"/>
    </source>
</evidence>
<feature type="transmembrane region" description="Helical" evidence="6">
    <location>
        <begin position="118"/>
        <end position="139"/>
    </location>
</feature>
<dbReference type="InterPro" id="IPR020846">
    <property type="entry name" value="MFS_dom"/>
</dbReference>
<reference evidence="8 9" key="1">
    <citation type="journal article" date="2019" name="Int. J. Syst. Evol. Microbiol.">
        <title>The Global Catalogue of Microorganisms (GCM) 10K type strain sequencing project: providing services to taxonomists for standard genome sequencing and annotation.</title>
        <authorList>
            <consortium name="The Broad Institute Genomics Platform"/>
            <consortium name="The Broad Institute Genome Sequencing Center for Infectious Disease"/>
            <person name="Wu L."/>
            <person name="Ma J."/>
        </authorList>
    </citation>
    <scope>NUCLEOTIDE SEQUENCE [LARGE SCALE GENOMIC DNA]</scope>
    <source>
        <strain evidence="8 9">JCM 14306</strain>
    </source>
</reference>
<feature type="transmembrane region" description="Helical" evidence="6">
    <location>
        <begin position="89"/>
        <end position="112"/>
    </location>
</feature>
<feature type="transmembrane region" description="Helical" evidence="6">
    <location>
        <begin position="151"/>
        <end position="175"/>
    </location>
</feature>
<name>A0ABN2FMA0_9ACTN</name>
<comment type="subcellular location">
    <subcellularLocation>
        <location evidence="1">Cell membrane</location>
        <topology evidence="1">Multi-pass membrane protein</topology>
    </subcellularLocation>
</comment>
<evidence type="ECO:0000256" key="6">
    <source>
        <dbReference type="SAM" id="Phobius"/>
    </source>
</evidence>
<evidence type="ECO:0000313" key="8">
    <source>
        <dbReference type="EMBL" id="GAA1653541.1"/>
    </source>
</evidence>
<organism evidence="8 9">
    <name type="scientific">Kribbella alba</name>
    <dbReference type="NCBI Taxonomy" id="190197"/>
    <lineage>
        <taxon>Bacteria</taxon>
        <taxon>Bacillati</taxon>
        <taxon>Actinomycetota</taxon>
        <taxon>Actinomycetes</taxon>
        <taxon>Propionibacteriales</taxon>
        <taxon>Kribbellaceae</taxon>
        <taxon>Kribbella</taxon>
    </lineage>
</organism>
<gene>
    <name evidence="8" type="ORF">GCM10009744_52090</name>
</gene>
<feature type="transmembrane region" description="Helical" evidence="6">
    <location>
        <begin position="181"/>
        <end position="204"/>
    </location>
</feature>
<accession>A0ABN2FMA0</accession>
<keyword evidence="2" id="KW-1003">Cell membrane</keyword>
<dbReference type="Pfam" id="PF07690">
    <property type="entry name" value="MFS_1"/>
    <property type="match status" value="1"/>
</dbReference>
<proteinExistence type="predicted"/>
<feature type="transmembrane region" description="Helical" evidence="6">
    <location>
        <begin position="365"/>
        <end position="391"/>
    </location>
</feature>
<dbReference type="InterPro" id="IPR036259">
    <property type="entry name" value="MFS_trans_sf"/>
</dbReference>
<comment type="caution">
    <text evidence="8">The sequence shown here is derived from an EMBL/GenBank/DDBJ whole genome shotgun (WGS) entry which is preliminary data.</text>
</comment>
<evidence type="ECO:0000256" key="1">
    <source>
        <dbReference type="ARBA" id="ARBA00004651"/>
    </source>
</evidence>
<dbReference type="PANTHER" id="PTHR43124:SF3">
    <property type="entry name" value="CHLORAMPHENICOL EFFLUX PUMP RV0191"/>
    <property type="match status" value="1"/>
</dbReference>
<keyword evidence="9" id="KW-1185">Reference proteome</keyword>
<feature type="transmembrane region" description="Helical" evidence="6">
    <location>
        <begin position="293"/>
        <end position="312"/>
    </location>
</feature>
<evidence type="ECO:0000256" key="2">
    <source>
        <dbReference type="ARBA" id="ARBA00022475"/>
    </source>
</evidence>
<keyword evidence="5 6" id="KW-0472">Membrane</keyword>
<feature type="domain" description="Major facilitator superfamily (MFS) profile" evidence="7">
    <location>
        <begin position="23"/>
        <end position="404"/>
    </location>
</feature>
<evidence type="ECO:0000259" key="7">
    <source>
        <dbReference type="PROSITE" id="PS50850"/>
    </source>
</evidence>
<dbReference type="PROSITE" id="PS50850">
    <property type="entry name" value="MFS"/>
    <property type="match status" value="1"/>
</dbReference>
<dbReference type="InterPro" id="IPR011701">
    <property type="entry name" value="MFS"/>
</dbReference>
<keyword evidence="4 6" id="KW-1133">Transmembrane helix</keyword>
<protein>
    <recommendedName>
        <fullName evidence="7">Major facilitator superfamily (MFS) profile domain-containing protein</fullName>
    </recommendedName>
</protein>
<dbReference type="PANTHER" id="PTHR43124">
    <property type="entry name" value="PURINE EFFLUX PUMP PBUE"/>
    <property type="match status" value="1"/>
</dbReference>
<dbReference type="EMBL" id="BAAANE010000009">
    <property type="protein sequence ID" value="GAA1653541.1"/>
    <property type="molecule type" value="Genomic_DNA"/>
</dbReference>
<dbReference type="RefSeq" id="WP_344114695.1">
    <property type="nucleotide sequence ID" value="NZ_BAAANE010000009.1"/>
</dbReference>
<dbReference type="SUPFAM" id="SSF103473">
    <property type="entry name" value="MFS general substrate transporter"/>
    <property type="match status" value="1"/>
</dbReference>
<evidence type="ECO:0000256" key="5">
    <source>
        <dbReference type="ARBA" id="ARBA00023136"/>
    </source>
</evidence>
<sequence length="405" mass="40144">MQRSGSEKTASGTAGLPSPTHRIQRHFYALAIGSGLTLALTAPLTAVLAMKLGAGAFAAGVSVASLPAVVLVLDVLGTRLLPYLEPRRAIVNGMLLWALGSVGSAVAPTFAVMAGSRLVQGIGLALYAAAAPQLAVRLAGNGRVGKAMGRFQAAMTLGSAVGPLSGGAVSGIGVGTSGLRLAFAVCGLLAVGCAVYARLTLPSVPAVVVPRWSLPSLPGMGRPRAVLGLWMGSAGQGLRSAIGLTVVPLVAADVLNLDGVRLGVFLTSMYLIEVVTTAVLGARSDLRGRRFGIMLGAAVGVLGVGVVFAAMTSTSVPVLFAAAVPLGVAGGCMFGVLPALLVDLAGTTEVGLSATRIARDLGSSACMVGAGAVITLAGTAAALGLCVALYLTVGVGMLVVGETRV</sequence>